<protein>
    <submittedName>
        <fullName evidence="1">Uncharacterized protein</fullName>
    </submittedName>
</protein>
<dbReference type="PANTHER" id="PTHR33526">
    <property type="entry name" value="OS07G0123800 PROTEIN"/>
    <property type="match status" value="1"/>
</dbReference>
<dbReference type="PANTHER" id="PTHR33526:SF40">
    <property type="entry name" value="(RAPE) HYPOTHETICAL PROTEIN"/>
    <property type="match status" value="1"/>
</dbReference>
<name>D7MA14_ARALL</name>
<dbReference type="AlphaFoldDB" id="D7MA14"/>
<dbReference type="EMBL" id="GL348719">
    <property type="protein sequence ID" value="EFH43194.1"/>
    <property type="molecule type" value="Genomic_DNA"/>
</dbReference>
<evidence type="ECO:0000313" key="2">
    <source>
        <dbReference type="Proteomes" id="UP000008694"/>
    </source>
</evidence>
<dbReference type="HOGENOM" id="CLU_1490995_0_0_1"/>
<accession>D7MA14</accession>
<dbReference type="Gramene" id="scaffold_700303.1">
    <property type="protein sequence ID" value="scaffold_700303.1"/>
    <property type="gene ID" value="scaffold_700303.1"/>
</dbReference>
<dbReference type="Proteomes" id="UP000008694">
    <property type="component" value="Unassembled WGS sequence"/>
</dbReference>
<reference evidence="2" key="1">
    <citation type="journal article" date="2011" name="Nat. Genet.">
        <title>The Arabidopsis lyrata genome sequence and the basis of rapid genome size change.</title>
        <authorList>
            <person name="Hu T.T."/>
            <person name="Pattyn P."/>
            <person name="Bakker E.G."/>
            <person name="Cao J."/>
            <person name="Cheng J.-F."/>
            <person name="Clark R.M."/>
            <person name="Fahlgren N."/>
            <person name="Fawcett J.A."/>
            <person name="Grimwood J."/>
            <person name="Gundlach H."/>
            <person name="Haberer G."/>
            <person name="Hollister J.D."/>
            <person name="Ossowski S."/>
            <person name="Ottilar R.P."/>
            <person name="Salamov A.A."/>
            <person name="Schneeberger K."/>
            <person name="Spannagl M."/>
            <person name="Wang X."/>
            <person name="Yang L."/>
            <person name="Nasrallah M.E."/>
            <person name="Bergelson J."/>
            <person name="Carrington J.C."/>
            <person name="Gaut B.S."/>
            <person name="Schmutz J."/>
            <person name="Mayer K.F.X."/>
            <person name="Van de Peer Y."/>
            <person name="Grigoriev I.V."/>
            <person name="Nordborg M."/>
            <person name="Weigel D."/>
            <person name="Guo Y.-L."/>
        </authorList>
    </citation>
    <scope>NUCLEOTIDE SEQUENCE [LARGE SCALE GENOMIC DNA]</scope>
    <source>
        <strain evidence="2">cv. MN47</strain>
    </source>
</reference>
<keyword evidence="2" id="KW-1185">Reference proteome</keyword>
<proteinExistence type="predicted"/>
<gene>
    <name evidence="1" type="ORF">ARALYDRAFT_912561</name>
</gene>
<evidence type="ECO:0000313" key="1">
    <source>
        <dbReference type="EMBL" id="EFH43194.1"/>
    </source>
</evidence>
<sequence length="181" mass="20321">MEMRKACQKRTKKEKPELVIAETELKATQDKMSKKKETKLSKYIKVPIKMLVKARDLYIQSMNQWSSHDLIGSGMGLGIPVCNVSTLPRSFSASHAQYSMRPEDDRVPELVRAASARNMIIGDARHGPSKLRKAKSSRSCGGLHGFEKIDETSPLISFGSKHKMLQKSKSYGVAKYTYSLQ</sequence>
<organism evidence="2">
    <name type="scientific">Arabidopsis lyrata subsp. lyrata</name>
    <name type="common">Lyre-leaved rock-cress</name>
    <dbReference type="NCBI Taxonomy" id="81972"/>
    <lineage>
        <taxon>Eukaryota</taxon>
        <taxon>Viridiplantae</taxon>
        <taxon>Streptophyta</taxon>
        <taxon>Embryophyta</taxon>
        <taxon>Tracheophyta</taxon>
        <taxon>Spermatophyta</taxon>
        <taxon>Magnoliopsida</taxon>
        <taxon>eudicotyledons</taxon>
        <taxon>Gunneridae</taxon>
        <taxon>Pentapetalae</taxon>
        <taxon>rosids</taxon>
        <taxon>malvids</taxon>
        <taxon>Brassicales</taxon>
        <taxon>Brassicaceae</taxon>
        <taxon>Camelineae</taxon>
        <taxon>Arabidopsis</taxon>
    </lineage>
</organism>
<dbReference type="eggNOG" id="ENOG502R7IJ">
    <property type="taxonomic scope" value="Eukaryota"/>
</dbReference>